<gene>
    <name evidence="2" type="ORF">MG293_010307</name>
</gene>
<sequence length="140" mass="15390">MKSLARLSPGLRQDKGGQCGNSAHTWSQEARCGGQAQPSPPRCLEHQLWASCRQTLCTHTAVLGFIDKDVGAQRGFLHWLTPGLIEGLPRCALPRVGCIWVCLLHPGRRCLPLTSLGFMERPSGGSPEYCRAQHLHRAHC</sequence>
<evidence type="ECO:0000313" key="3">
    <source>
        <dbReference type="Proteomes" id="UP001214576"/>
    </source>
</evidence>
<keyword evidence="3" id="KW-1185">Reference proteome</keyword>
<evidence type="ECO:0000313" key="2">
    <source>
        <dbReference type="EMBL" id="KAI4539912.1"/>
    </source>
</evidence>
<dbReference type="Proteomes" id="UP001214576">
    <property type="component" value="Unassembled WGS sequence"/>
</dbReference>
<dbReference type="AlphaFoldDB" id="A0AAD4U4T9"/>
<evidence type="ECO:0000256" key="1">
    <source>
        <dbReference type="SAM" id="MobiDB-lite"/>
    </source>
</evidence>
<name>A0AAD4U4T9_OVIAM</name>
<reference evidence="2" key="1">
    <citation type="submission" date="2022-03" db="EMBL/GenBank/DDBJ databases">
        <title>Genomic analyses of argali, domestic sheep and their hybrids provide insights into chromosomal evolution, heterosis and genetic basis of agronomic traits.</title>
        <authorList>
            <person name="Li M."/>
        </authorList>
    </citation>
    <scope>NUCLEOTIDE SEQUENCE</scope>
    <source>
        <strain evidence="2">CAU-MHL-2022a</strain>
        <tissue evidence="2">Skin</tissue>
    </source>
</reference>
<accession>A0AAD4U4T9</accession>
<dbReference type="EMBL" id="JAKZEL010000010">
    <property type="protein sequence ID" value="KAI4539912.1"/>
    <property type="molecule type" value="Genomic_DNA"/>
</dbReference>
<protein>
    <submittedName>
        <fullName evidence="2">Uncharacterized protein</fullName>
    </submittedName>
</protein>
<organism evidence="2 3">
    <name type="scientific">Ovis ammon polii</name>
    <dbReference type="NCBI Taxonomy" id="230172"/>
    <lineage>
        <taxon>Eukaryota</taxon>
        <taxon>Metazoa</taxon>
        <taxon>Chordata</taxon>
        <taxon>Craniata</taxon>
        <taxon>Vertebrata</taxon>
        <taxon>Euteleostomi</taxon>
        <taxon>Mammalia</taxon>
        <taxon>Eutheria</taxon>
        <taxon>Laurasiatheria</taxon>
        <taxon>Artiodactyla</taxon>
        <taxon>Ruminantia</taxon>
        <taxon>Pecora</taxon>
        <taxon>Bovidae</taxon>
        <taxon>Caprinae</taxon>
        <taxon>Ovis</taxon>
    </lineage>
</organism>
<proteinExistence type="predicted"/>
<comment type="caution">
    <text evidence="2">The sequence shown here is derived from an EMBL/GenBank/DDBJ whole genome shotgun (WGS) entry which is preliminary data.</text>
</comment>
<feature type="region of interest" description="Disordered" evidence="1">
    <location>
        <begin position="1"/>
        <end position="22"/>
    </location>
</feature>